<comment type="caution">
    <text evidence="2">The sequence shown here is derived from an EMBL/GenBank/DDBJ whole genome shotgun (WGS) entry which is preliminary data.</text>
</comment>
<accession>A0A845GUC7</accession>
<dbReference type="AlphaFoldDB" id="A0A845GUC7"/>
<organism evidence="2 3">
    <name type="scientific">Duganella vulcania</name>
    <dbReference type="NCBI Taxonomy" id="2692166"/>
    <lineage>
        <taxon>Bacteria</taxon>
        <taxon>Pseudomonadati</taxon>
        <taxon>Pseudomonadota</taxon>
        <taxon>Betaproteobacteria</taxon>
        <taxon>Burkholderiales</taxon>
        <taxon>Oxalobacteraceae</taxon>
        <taxon>Telluria group</taxon>
        <taxon>Duganella</taxon>
    </lineage>
</organism>
<sequence>MDKDELLKILGDDDFGLLNVKNKTLTTVDDRLLASFVQINEFFKANGRKPQENKKDVNEHRLFTRLVNLRISPEKVEALRPYDEHNLLEPSTIKKPITSINDIFDDDSFGLLDNDDDIFNLKNIPKSIEMPEKIAQRKPCKDFVNFEDLFRTCHEELKSGIREMRAFTGEQQITEGHFFVLHGVMVYVSEVGEKERTNGKVNARLRCIFENGTESNMLLRSLATELYKDDAGRRILDHEDKALEDLSFIKEDDKHTGFIYVLSSLSTNPEIRGMKDLFKIGYATTSVEDRVKNAAKEPTYLMAPVRIVTAFQCFNLNTQKLEMLLHIFFGNSCLNIDVFDEAGKRYSPREWFIAPLNIIEAAVQLLINGEIVHYRYDEKSHEIVERE</sequence>
<reference evidence="2" key="1">
    <citation type="submission" date="2019-12" db="EMBL/GenBank/DDBJ databases">
        <title>Novel species isolated from a subtropical stream in China.</title>
        <authorList>
            <person name="Lu H."/>
        </authorList>
    </citation>
    <scope>NUCLEOTIDE SEQUENCE [LARGE SCALE GENOMIC DNA]</scope>
    <source>
        <strain evidence="2">FT81W</strain>
    </source>
</reference>
<dbReference type="EMBL" id="WWCX01000058">
    <property type="protein sequence ID" value="MYM96942.1"/>
    <property type="molecule type" value="Genomic_DNA"/>
</dbReference>
<dbReference type="SMART" id="SM00974">
    <property type="entry name" value="T5orf172"/>
    <property type="match status" value="1"/>
</dbReference>
<evidence type="ECO:0000259" key="1">
    <source>
        <dbReference type="SMART" id="SM00974"/>
    </source>
</evidence>
<gene>
    <name evidence="2" type="ORF">GTP90_24105</name>
</gene>
<feature type="domain" description="Bacteriophage T5 Orf172 DNA-binding" evidence="1">
    <location>
        <begin position="272"/>
        <end position="366"/>
    </location>
</feature>
<evidence type="ECO:0000313" key="3">
    <source>
        <dbReference type="Proteomes" id="UP000447355"/>
    </source>
</evidence>
<evidence type="ECO:0000313" key="2">
    <source>
        <dbReference type="EMBL" id="MYM96942.1"/>
    </source>
</evidence>
<proteinExistence type="predicted"/>
<protein>
    <submittedName>
        <fullName evidence="2">GIY-YIG nuclease family protein</fullName>
    </submittedName>
</protein>
<dbReference type="Pfam" id="PF13455">
    <property type="entry name" value="MUG113"/>
    <property type="match status" value="1"/>
</dbReference>
<dbReference type="RefSeq" id="WP_161085921.1">
    <property type="nucleotide sequence ID" value="NZ_WWCX01000058.1"/>
</dbReference>
<dbReference type="Proteomes" id="UP000447355">
    <property type="component" value="Unassembled WGS sequence"/>
</dbReference>
<name>A0A845GUC7_9BURK</name>
<dbReference type="InterPro" id="IPR018306">
    <property type="entry name" value="Phage_T5_Orf172_DNA-bd"/>
</dbReference>